<proteinExistence type="predicted"/>
<evidence type="ECO:0000313" key="4">
    <source>
        <dbReference type="EMBL" id="EAL72612.1"/>
    </source>
</evidence>
<evidence type="ECO:0000256" key="3">
    <source>
        <dbReference type="SAM" id="Phobius"/>
    </source>
</evidence>
<protein>
    <recommendedName>
        <fullName evidence="6">FNIP repeat-containing protein</fullName>
    </recommendedName>
</protein>
<dbReference type="PANTHER" id="PTHR32134:SF169">
    <property type="entry name" value="FNIP REPEAT-CONTAINING PROTEIN-RELATED"/>
    <property type="match status" value="1"/>
</dbReference>
<reference evidence="4 5" key="1">
    <citation type="journal article" date="2005" name="Nature">
        <title>The genome of the social amoeba Dictyostelium discoideum.</title>
        <authorList>
            <consortium name="The Dictyostelium discoideum Sequencing Consortium"/>
            <person name="Eichinger L."/>
            <person name="Pachebat J.A."/>
            <person name="Glockner G."/>
            <person name="Rajandream M.A."/>
            <person name="Sucgang R."/>
            <person name="Berriman M."/>
            <person name="Song J."/>
            <person name="Olsen R."/>
            <person name="Szafranski K."/>
            <person name="Xu Q."/>
            <person name="Tunggal B."/>
            <person name="Kummerfeld S."/>
            <person name="Madera M."/>
            <person name="Konfortov B.A."/>
            <person name="Rivero F."/>
            <person name="Bankier A.T."/>
            <person name="Lehmann R."/>
            <person name="Hamlin N."/>
            <person name="Davies R."/>
            <person name="Gaudet P."/>
            <person name="Fey P."/>
            <person name="Pilcher K."/>
            <person name="Chen G."/>
            <person name="Saunders D."/>
            <person name="Sodergren E."/>
            <person name="Davis P."/>
            <person name="Kerhornou A."/>
            <person name="Nie X."/>
            <person name="Hall N."/>
            <person name="Anjard C."/>
            <person name="Hemphill L."/>
            <person name="Bason N."/>
            <person name="Farbrother P."/>
            <person name="Desany B."/>
            <person name="Just E."/>
            <person name="Morio T."/>
            <person name="Rost R."/>
            <person name="Churcher C."/>
            <person name="Cooper J."/>
            <person name="Haydock S."/>
            <person name="van Driessche N."/>
            <person name="Cronin A."/>
            <person name="Goodhead I."/>
            <person name="Muzny D."/>
            <person name="Mourier T."/>
            <person name="Pain A."/>
            <person name="Lu M."/>
            <person name="Harper D."/>
            <person name="Lindsay R."/>
            <person name="Hauser H."/>
            <person name="James K."/>
            <person name="Quiles M."/>
            <person name="Madan Babu M."/>
            <person name="Saito T."/>
            <person name="Buchrieser C."/>
            <person name="Wardroper A."/>
            <person name="Felder M."/>
            <person name="Thangavelu M."/>
            <person name="Johnson D."/>
            <person name="Knights A."/>
            <person name="Loulseged H."/>
            <person name="Mungall K."/>
            <person name="Oliver K."/>
            <person name="Price C."/>
            <person name="Quail M.A."/>
            <person name="Urushihara H."/>
            <person name="Hernandez J."/>
            <person name="Rabbinowitsch E."/>
            <person name="Steffen D."/>
            <person name="Sanders M."/>
            <person name="Ma J."/>
            <person name="Kohara Y."/>
            <person name="Sharp S."/>
            <person name="Simmonds M."/>
            <person name="Spiegler S."/>
            <person name="Tivey A."/>
            <person name="Sugano S."/>
            <person name="White B."/>
            <person name="Walker D."/>
            <person name="Woodward J."/>
            <person name="Winckler T."/>
            <person name="Tanaka Y."/>
            <person name="Shaulsky G."/>
            <person name="Schleicher M."/>
            <person name="Weinstock G."/>
            <person name="Rosenthal A."/>
            <person name="Cox E.C."/>
            <person name="Chisholm R.L."/>
            <person name="Gibbs R."/>
            <person name="Loomis W.F."/>
            <person name="Platzer M."/>
            <person name="Kay R.R."/>
            <person name="Williams J."/>
            <person name="Dear P.H."/>
            <person name="Noegel A.A."/>
            <person name="Barrell B."/>
            <person name="Kuspa A."/>
        </authorList>
    </citation>
    <scope>NUCLEOTIDE SEQUENCE [LARGE SCALE GENOMIC DNA]</scope>
    <source>
        <strain evidence="4 5">AX4</strain>
    </source>
</reference>
<dbReference type="InterPro" id="IPR051251">
    <property type="entry name" value="STK_FNIP-Repeat"/>
</dbReference>
<dbReference type="Proteomes" id="UP000002195">
    <property type="component" value="Unassembled WGS sequence"/>
</dbReference>
<dbReference type="KEGG" id="ddi:DDB_G0270524"/>
<dbReference type="PANTHER" id="PTHR32134">
    <property type="entry name" value="FNIP REPEAT-CONTAINING PROTEIN"/>
    <property type="match status" value="1"/>
</dbReference>
<keyword evidence="2" id="KW-0175">Coiled coil</keyword>
<evidence type="ECO:0008006" key="6">
    <source>
        <dbReference type="Google" id="ProtNLM"/>
    </source>
</evidence>
<dbReference type="HOGENOM" id="CLU_580656_0_0_1"/>
<keyword evidence="1" id="KW-0677">Repeat</keyword>
<feature type="coiled-coil region" evidence="2">
    <location>
        <begin position="44"/>
        <end position="94"/>
    </location>
</feature>
<dbReference type="VEuPathDB" id="AmoebaDB:DDB_G0270524"/>
<dbReference type="GeneID" id="8616914"/>
<evidence type="ECO:0000313" key="5">
    <source>
        <dbReference type="Proteomes" id="UP000002195"/>
    </source>
</evidence>
<dbReference type="RefSeq" id="XP_645970.1">
    <property type="nucleotide sequence ID" value="XM_640878.1"/>
</dbReference>
<organism evidence="4 5">
    <name type="scientific">Dictyostelium discoideum</name>
    <name type="common">Social amoeba</name>
    <dbReference type="NCBI Taxonomy" id="44689"/>
    <lineage>
        <taxon>Eukaryota</taxon>
        <taxon>Amoebozoa</taxon>
        <taxon>Evosea</taxon>
        <taxon>Eumycetozoa</taxon>
        <taxon>Dictyostelia</taxon>
        <taxon>Dictyosteliales</taxon>
        <taxon>Dictyosteliaceae</taxon>
        <taxon>Dictyostelium</taxon>
    </lineage>
</organism>
<dbReference type="SMR" id="Q55E11"/>
<dbReference type="InterPro" id="IPR008615">
    <property type="entry name" value="FNIP"/>
</dbReference>
<evidence type="ECO:0000256" key="1">
    <source>
        <dbReference type="ARBA" id="ARBA00022737"/>
    </source>
</evidence>
<accession>Q55E11</accession>
<dbReference type="dictyBase" id="DDB_G0270524"/>
<name>Q55E11_DICDI</name>
<sequence>MELKPETKINFYKIPVGIFNNIYILNILCFLILFFAAIIFFDNFEIKKKKLKKLQKQQHEEQDQQQKSINLKKHLELEKQVEELGNENKINNNNQNINNNKQLNFQIPDDVSNLDEPIFVPEPSTPKSLNQSHFNIKIKKIGLNEELQKEEEHQLLPIYEHSIGPSSCCSSQLQNLNNIHSFYSSPSQPSSSSSTPNEYSPNINSFQPIIDINNNNNNNNFNNNNIITSNLLPISESTTIQLNKIIKINKKDFNNEYGFISGNKCIFTNFNSPLLKELNNNHWERIIPEDIQEVLFDFKFNTIIQPFSFPKSVKTIIFGQYFNQTIERDQLPPNLLKLYFGNSFTNGGCNFAKYSMPSKIEELGFGHSFHRELDENTVPLSVRKLQLGCYIQYAKRDEFFGYCGRGGYEPILKKVGKIPTHIEYLSMGNCFNEKLENIPKSVNLIFVKSNYKYFDDDKRFLEKRANQNCII</sequence>
<dbReference type="EMBL" id="AAFI02000005">
    <property type="protein sequence ID" value="EAL72612.1"/>
    <property type="molecule type" value="Genomic_DNA"/>
</dbReference>
<keyword evidence="3" id="KW-0472">Membrane</keyword>
<keyword evidence="5" id="KW-1185">Reference proteome</keyword>
<dbReference type="PaxDb" id="44689-DDB0201731"/>
<dbReference type="Pfam" id="PF05725">
    <property type="entry name" value="FNIP"/>
    <property type="match status" value="1"/>
</dbReference>
<dbReference type="AlphaFoldDB" id="Q55E11"/>
<feature type="transmembrane region" description="Helical" evidence="3">
    <location>
        <begin position="22"/>
        <end position="44"/>
    </location>
</feature>
<keyword evidence="3" id="KW-0812">Transmembrane</keyword>
<evidence type="ECO:0000256" key="2">
    <source>
        <dbReference type="SAM" id="Coils"/>
    </source>
</evidence>
<gene>
    <name evidence="4" type="ORF">DDB_G0270524</name>
</gene>
<keyword evidence="3" id="KW-1133">Transmembrane helix</keyword>
<comment type="caution">
    <text evidence="4">The sequence shown here is derived from an EMBL/GenBank/DDBJ whole genome shotgun (WGS) entry which is preliminary data.</text>
</comment>
<dbReference type="InParanoid" id="Q55E11"/>